<evidence type="ECO:0000256" key="1">
    <source>
        <dbReference type="SAM" id="Phobius"/>
    </source>
</evidence>
<proteinExistence type="predicted"/>
<feature type="non-terminal residue" evidence="2">
    <location>
        <position position="221"/>
    </location>
</feature>
<comment type="caution">
    <text evidence="2">The sequence shown here is derived from an EMBL/GenBank/DDBJ whole genome shotgun (WGS) entry which is preliminary data.</text>
</comment>
<name>A0A812VD81_SYMPI</name>
<feature type="transmembrane region" description="Helical" evidence="1">
    <location>
        <begin position="126"/>
        <end position="151"/>
    </location>
</feature>
<keyword evidence="1" id="KW-0472">Membrane</keyword>
<keyword evidence="1" id="KW-1133">Transmembrane helix</keyword>
<gene>
    <name evidence="2" type="ORF">SPIL2461_LOCUS16110</name>
</gene>
<dbReference type="EMBL" id="CAJNIZ010041112">
    <property type="protein sequence ID" value="CAE7611108.1"/>
    <property type="molecule type" value="Genomic_DNA"/>
</dbReference>
<dbReference type="OrthoDB" id="10454726at2759"/>
<keyword evidence="3" id="KW-1185">Reference proteome</keyword>
<keyword evidence="1" id="KW-0812">Transmembrane</keyword>
<sequence length="221" mass="23504">VLAGFLSFRIAEAWLSSFHQLHVAALVFSWCFPDTDDVAGLRVFGTTWLQVVSSHLGSATCAALRSAWVAGEAHSAVAFLLCGGFSEVTMGAAPFVEVFLQDGDFRPAAFRTRRKLEGSPAFLQRFLGLGAFLEAAGAMTAAAWAFLVVVFCLESQHHSDAGAYVESGTVLAALSGLMAMALAKACIRVITAPMEVLLYCAVLRERSCLQGAPQINVEAVL</sequence>
<evidence type="ECO:0000313" key="3">
    <source>
        <dbReference type="Proteomes" id="UP000649617"/>
    </source>
</evidence>
<protein>
    <submittedName>
        <fullName evidence="2">Uncharacterized protein</fullName>
    </submittedName>
</protein>
<reference evidence="2" key="1">
    <citation type="submission" date="2021-02" db="EMBL/GenBank/DDBJ databases">
        <authorList>
            <person name="Dougan E. K."/>
            <person name="Rhodes N."/>
            <person name="Thang M."/>
            <person name="Chan C."/>
        </authorList>
    </citation>
    <scope>NUCLEOTIDE SEQUENCE</scope>
</reference>
<feature type="non-terminal residue" evidence="2">
    <location>
        <position position="1"/>
    </location>
</feature>
<accession>A0A812VD81</accession>
<organism evidence="2 3">
    <name type="scientific">Symbiodinium pilosum</name>
    <name type="common">Dinoflagellate</name>
    <dbReference type="NCBI Taxonomy" id="2952"/>
    <lineage>
        <taxon>Eukaryota</taxon>
        <taxon>Sar</taxon>
        <taxon>Alveolata</taxon>
        <taxon>Dinophyceae</taxon>
        <taxon>Suessiales</taxon>
        <taxon>Symbiodiniaceae</taxon>
        <taxon>Symbiodinium</taxon>
    </lineage>
</organism>
<dbReference type="AlphaFoldDB" id="A0A812VD81"/>
<dbReference type="Proteomes" id="UP000649617">
    <property type="component" value="Unassembled WGS sequence"/>
</dbReference>
<evidence type="ECO:0000313" key="2">
    <source>
        <dbReference type="EMBL" id="CAE7611108.1"/>
    </source>
</evidence>